<dbReference type="GO" id="GO:0004713">
    <property type="term" value="F:protein tyrosine kinase activity"/>
    <property type="evidence" value="ECO:0007669"/>
    <property type="project" value="TreeGrafter"/>
</dbReference>
<dbReference type="PANTHER" id="PTHR32309:SF13">
    <property type="entry name" value="FERRIC ENTEROBACTIN TRANSPORT PROTEIN FEPE"/>
    <property type="match status" value="1"/>
</dbReference>
<keyword evidence="4" id="KW-1185">Reference proteome</keyword>
<dbReference type="PANTHER" id="PTHR32309">
    <property type="entry name" value="TYROSINE-PROTEIN KINASE"/>
    <property type="match status" value="1"/>
</dbReference>
<dbReference type="Proteomes" id="UP000019063">
    <property type="component" value="Unassembled WGS sequence"/>
</dbReference>
<reference evidence="3 4" key="1">
    <citation type="journal article" date="2014" name="Antonie Van Leeuwenhoek">
        <title>Roseivivax atlanticus sp. nov., isolated from surface seawater of the Atlantic Ocean.</title>
        <authorList>
            <person name="Li G."/>
            <person name="Lai Q."/>
            <person name="Liu X."/>
            <person name="Sun F."/>
            <person name="Shao Z."/>
        </authorList>
    </citation>
    <scope>NUCLEOTIDE SEQUENCE [LARGE SCALE GENOMIC DNA]</scope>
    <source>
        <strain evidence="3 4">22II-s10s</strain>
    </source>
</reference>
<keyword evidence="2" id="KW-0812">Transmembrane</keyword>
<evidence type="ECO:0000256" key="1">
    <source>
        <dbReference type="SAM" id="MobiDB-lite"/>
    </source>
</evidence>
<sequence>MNRAAGATSADGTPTANTGPAAQPDQTAPGGGAQAAAVQAPRPSAARAKPRHYLLILSFVLWVIVPAALAGGYLYTIAKDQYASRVGFSVRTEEIGSAVELLGGITELSGSSSSDTDILFEYIQSQQMVRAINEEIPLRDVYARPGDPIFTLGEDARIEALWNYWQNMVSVFYDRGSGLIEVRVLAFEAEDAQRIASEIFDQSSQMINQLSTIARADAMRYAEEELTRSEDRLREARQQTTAFRNRTGIIDPQADIQNQMGVVNALQQRLAEALVERRQILDSNSSDPRLADIDRRVEAIRSQISSEKSQLAQSDSEAATAEGGEQSYSRLLEEFEALAADQEFAERAYLSARAARDAALAEAQRQSRYLASYVDPTLAETAEFPRRGVLLGMIFAFLLVTWTIGTMIFYSLRDRR</sequence>
<feature type="compositionally biased region" description="Low complexity" evidence="1">
    <location>
        <begin position="19"/>
        <end position="42"/>
    </location>
</feature>
<evidence type="ECO:0000313" key="4">
    <source>
        <dbReference type="Proteomes" id="UP000019063"/>
    </source>
</evidence>
<dbReference type="EMBL" id="AQQW01000005">
    <property type="protein sequence ID" value="ETW12731.1"/>
    <property type="molecule type" value="Genomic_DNA"/>
</dbReference>
<dbReference type="GO" id="GO:0005886">
    <property type="term" value="C:plasma membrane"/>
    <property type="evidence" value="ECO:0007669"/>
    <property type="project" value="TreeGrafter"/>
</dbReference>
<dbReference type="RefSeq" id="WP_240476957.1">
    <property type="nucleotide sequence ID" value="NZ_AQQW01000005.1"/>
</dbReference>
<keyword evidence="2" id="KW-0472">Membrane</keyword>
<proteinExistence type="predicted"/>
<comment type="caution">
    <text evidence="3">The sequence shown here is derived from an EMBL/GenBank/DDBJ whole genome shotgun (WGS) entry which is preliminary data.</text>
</comment>
<dbReference type="InterPro" id="IPR050445">
    <property type="entry name" value="Bact_polysacc_biosynth/exp"/>
</dbReference>
<dbReference type="AlphaFoldDB" id="W4HKS3"/>
<dbReference type="PATRIC" id="fig|1317118.6.peg.1924"/>
<feature type="transmembrane region" description="Helical" evidence="2">
    <location>
        <begin position="53"/>
        <end position="75"/>
    </location>
</feature>
<evidence type="ECO:0000313" key="3">
    <source>
        <dbReference type="EMBL" id="ETW12731.1"/>
    </source>
</evidence>
<organism evidence="3 4">
    <name type="scientific">Roseivivax marinus</name>
    <dbReference type="NCBI Taxonomy" id="1379903"/>
    <lineage>
        <taxon>Bacteria</taxon>
        <taxon>Pseudomonadati</taxon>
        <taxon>Pseudomonadota</taxon>
        <taxon>Alphaproteobacteria</taxon>
        <taxon>Rhodobacterales</taxon>
        <taxon>Roseobacteraceae</taxon>
        <taxon>Roseivivax</taxon>
    </lineage>
</organism>
<gene>
    <name evidence="3" type="ORF">ATO8_09318</name>
</gene>
<feature type="region of interest" description="Disordered" evidence="1">
    <location>
        <begin position="1"/>
        <end position="42"/>
    </location>
</feature>
<protein>
    <submittedName>
        <fullName evidence="3">Capsule polysaccharide export inner-membrane protein KpsE</fullName>
    </submittedName>
</protein>
<dbReference type="eggNOG" id="COG3524">
    <property type="taxonomic scope" value="Bacteria"/>
</dbReference>
<keyword evidence="2" id="KW-1133">Transmembrane helix</keyword>
<evidence type="ECO:0000256" key="2">
    <source>
        <dbReference type="SAM" id="Phobius"/>
    </source>
</evidence>
<dbReference type="STRING" id="1379903.ATO8_09318"/>
<name>W4HKS3_9RHOB</name>
<feature type="transmembrane region" description="Helical" evidence="2">
    <location>
        <begin position="389"/>
        <end position="412"/>
    </location>
</feature>
<accession>W4HKS3</accession>